<dbReference type="RefSeq" id="WP_003326652.1">
    <property type="nucleotide sequence ID" value="NC_014639.1"/>
</dbReference>
<dbReference type="InterPro" id="IPR005119">
    <property type="entry name" value="LysR_subst-bd"/>
</dbReference>
<organism evidence="6 7">
    <name type="scientific">Bacillus atrophaeus (strain 1942)</name>
    <dbReference type="NCBI Taxonomy" id="720555"/>
    <lineage>
        <taxon>Bacteria</taxon>
        <taxon>Bacillati</taxon>
        <taxon>Bacillota</taxon>
        <taxon>Bacilli</taxon>
        <taxon>Bacillales</taxon>
        <taxon>Bacillaceae</taxon>
        <taxon>Bacillus</taxon>
    </lineage>
</organism>
<dbReference type="GeneID" id="92914510"/>
<dbReference type="InterPro" id="IPR054793">
    <property type="entry name" value="AlsR"/>
</dbReference>
<dbReference type="NCBIfam" id="NF045775">
    <property type="entry name" value="acetoin_reg_AlsR"/>
    <property type="match status" value="1"/>
</dbReference>
<reference evidence="6 7" key="1">
    <citation type="journal article" date="2011" name="Front. Microbiol.">
        <title>Genomic signatures of strain selection and enhancement in Bacillus atrophaeus var. globigii, a historical biowarfare simulant.</title>
        <authorList>
            <person name="Gibbons H.S."/>
            <person name="Broomall S.M."/>
            <person name="McNew L.A."/>
            <person name="Daligault H."/>
            <person name="Chapman C."/>
            <person name="Bruce D."/>
            <person name="Karavis M."/>
            <person name="Krepps M."/>
            <person name="McGregor P.A."/>
            <person name="Hong C."/>
            <person name="Park K.H."/>
            <person name="Akmal A."/>
            <person name="Feldman A."/>
            <person name="Lin J.S."/>
            <person name="Chang W.E."/>
            <person name="Higgs B.W."/>
            <person name="Demirev P."/>
            <person name="Lindquist J."/>
            <person name="Liem A."/>
            <person name="Fochler E."/>
            <person name="Read T.D."/>
            <person name="Tapia R."/>
            <person name="Johnson S."/>
            <person name="Bishop-Lilly K.A."/>
            <person name="Detter C."/>
            <person name="Han C."/>
            <person name="Sozhamannan S."/>
            <person name="Rosenzweig C.N."/>
            <person name="Skowronski E.W."/>
        </authorList>
    </citation>
    <scope>NUCLEOTIDE SEQUENCE [LARGE SCALE GENOMIC DNA]</scope>
    <source>
        <strain evidence="6 7">1942</strain>
    </source>
</reference>
<dbReference type="Pfam" id="PF03466">
    <property type="entry name" value="LysR_substrate"/>
    <property type="match status" value="1"/>
</dbReference>
<dbReference type="PRINTS" id="PR00039">
    <property type="entry name" value="HTHLYSR"/>
</dbReference>
<keyword evidence="4" id="KW-0804">Transcription</keyword>
<dbReference type="Pfam" id="PF00126">
    <property type="entry name" value="HTH_1"/>
    <property type="match status" value="1"/>
</dbReference>
<name>A0ABM5M1R0_BACA1</name>
<keyword evidence="3" id="KW-0238">DNA-binding</keyword>
<evidence type="ECO:0000259" key="5">
    <source>
        <dbReference type="PROSITE" id="PS50931"/>
    </source>
</evidence>
<feature type="domain" description="HTH lysR-type" evidence="5">
    <location>
        <begin position="1"/>
        <end position="58"/>
    </location>
</feature>
<dbReference type="PANTHER" id="PTHR30346:SF0">
    <property type="entry name" value="HCA OPERON TRANSCRIPTIONAL ACTIVATOR HCAR"/>
    <property type="match status" value="1"/>
</dbReference>
<dbReference type="SUPFAM" id="SSF53850">
    <property type="entry name" value="Periplasmic binding protein-like II"/>
    <property type="match status" value="1"/>
</dbReference>
<dbReference type="PANTHER" id="PTHR30346">
    <property type="entry name" value="TRANSCRIPTIONAL DUAL REGULATOR HCAR-RELATED"/>
    <property type="match status" value="1"/>
</dbReference>
<dbReference type="InterPro" id="IPR036390">
    <property type="entry name" value="WH_DNA-bd_sf"/>
</dbReference>
<keyword evidence="2" id="KW-0805">Transcription regulation</keyword>
<dbReference type="Gene3D" id="3.40.190.10">
    <property type="entry name" value="Periplasmic binding protein-like II"/>
    <property type="match status" value="2"/>
</dbReference>
<evidence type="ECO:0000256" key="4">
    <source>
        <dbReference type="ARBA" id="ARBA00023163"/>
    </source>
</evidence>
<evidence type="ECO:0000313" key="7">
    <source>
        <dbReference type="Proteomes" id="UP000006867"/>
    </source>
</evidence>
<protein>
    <submittedName>
        <fullName evidence="6">LysR family transcriptional regulator</fullName>
    </submittedName>
</protein>
<gene>
    <name evidence="6" type="ordered locus">BATR1942_15915</name>
</gene>
<accession>A0ABM5M1R0</accession>
<dbReference type="Gene3D" id="1.10.10.10">
    <property type="entry name" value="Winged helix-like DNA-binding domain superfamily/Winged helix DNA-binding domain"/>
    <property type="match status" value="1"/>
</dbReference>
<proteinExistence type="inferred from homology"/>
<evidence type="ECO:0000256" key="2">
    <source>
        <dbReference type="ARBA" id="ARBA00023015"/>
    </source>
</evidence>
<evidence type="ECO:0000256" key="1">
    <source>
        <dbReference type="ARBA" id="ARBA00009437"/>
    </source>
</evidence>
<dbReference type="Proteomes" id="UP000006867">
    <property type="component" value="Chromosome"/>
</dbReference>
<comment type="similarity">
    <text evidence="1">Belongs to the LysR transcriptional regulatory family.</text>
</comment>
<dbReference type="InterPro" id="IPR000847">
    <property type="entry name" value="LysR_HTH_N"/>
</dbReference>
<evidence type="ECO:0000313" key="6">
    <source>
        <dbReference type="EMBL" id="ADP34102.1"/>
    </source>
</evidence>
<dbReference type="PROSITE" id="PS50931">
    <property type="entry name" value="HTH_LYSR"/>
    <property type="match status" value="1"/>
</dbReference>
<dbReference type="InterPro" id="IPR036388">
    <property type="entry name" value="WH-like_DNA-bd_sf"/>
</dbReference>
<keyword evidence="7" id="KW-1185">Reference proteome</keyword>
<evidence type="ECO:0000256" key="3">
    <source>
        <dbReference type="ARBA" id="ARBA00023125"/>
    </source>
</evidence>
<sequence>MELRHLQYFIAVAEELHFGKAALRLNMTQPPLSQQIKQLEKELGVTLLKRTKRIVQLTAAGEIFLKQCRMALNQIDQAIEMAQRTARGEHGHLVIGFVGSATYEFLPPIIREYRKMFPSVKIELQEISSHRQEEELLKGNIDIGILHPPLVHPELHTETTKSSPCILALPKQHPLALKTSISVKDLANEPIITLAKEAWPTLYTDFIKLCEEAGFVPNIVQEATEYQMVIGLVTAGIGITIVPSSARRLFNLDVTYRSVNDFQLKAEWIIAYRKDSQNPVLRQFVDISKAVKEVSGSM</sequence>
<dbReference type="EMBL" id="CP002207">
    <property type="protein sequence ID" value="ADP34102.1"/>
    <property type="molecule type" value="Genomic_DNA"/>
</dbReference>
<dbReference type="SUPFAM" id="SSF46785">
    <property type="entry name" value="Winged helix' DNA-binding domain"/>
    <property type="match status" value="1"/>
</dbReference>